<dbReference type="AlphaFoldDB" id="A0AA39YAU2"/>
<dbReference type="Proteomes" id="UP001175001">
    <property type="component" value="Unassembled WGS sequence"/>
</dbReference>
<evidence type="ECO:0000313" key="2">
    <source>
        <dbReference type="EMBL" id="KAK0647655.1"/>
    </source>
</evidence>
<name>A0AA39YAU2_9PEZI</name>
<organism evidence="2 3">
    <name type="scientific">Lasiodiplodia hormozganensis</name>
    <dbReference type="NCBI Taxonomy" id="869390"/>
    <lineage>
        <taxon>Eukaryota</taxon>
        <taxon>Fungi</taxon>
        <taxon>Dikarya</taxon>
        <taxon>Ascomycota</taxon>
        <taxon>Pezizomycotina</taxon>
        <taxon>Dothideomycetes</taxon>
        <taxon>Dothideomycetes incertae sedis</taxon>
        <taxon>Botryosphaeriales</taxon>
        <taxon>Botryosphaeriaceae</taxon>
        <taxon>Lasiodiplodia</taxon>
    </lineage>
</organism>
<keyword evidence="3" id="KW-1185">Reference proteome</keyword>
<sequence length="132" mass="15068">MHFTTTTITVTLTRRSPKGPEPSVKERTASAPPLKKREDDKEKGRRAIENKAPRSDTHSKGSSSSTSERSIVHRPPPKKLVRFDGATNKRLAPPPKRTVGPEQRQREQGEQKTVQHSSDRIYISSRRYRRML</sequence>
<evidence type="ECO:0000256" key="1">
    <source>
        <dbReference type="SAM" id="MobiDB-lite"/>
    </source>
</evidence>
<feature type="compositionally biased region" description="Low complexity" evidence="1">
    <location>
        <begin position="60"/>
        <end position="69"/>
    </location>
</feature>
<evidence type="ECO:0000313" key="3">
    <source>
        <dbReference type="Proteomes" id="UP001175001"/>
    </source>
</evidence>
<protein>
    <submittedName>
        <fullName evidence="2">Uncharacterized protein</fullName>
    </submittedName>
</protein>
<feature type="region of interest" description="Disordered" evidence="1">
    <location>
        <begin position="1"/>
        <end position="132"/>
    </location>
</feature>
<accession>A0AA39YAU2</accession>
<feature type="compositionally biased region" description="Basic and acidic residues" evidence="1">
    <location>
        <begin position="35"/>
        <end position="59"/>
    </location>
</feature>
<gene>
    <name evidence="2" type="ORF">DIS24_g7512</name>
</gene>
<comment type="caution">
    <text evidence="2">The sequence shown here is derived from an EMBL/GenBank/DDBJ whole genome shotgun (WGS) entry which is preliminary data.</text>
</comment>
<feature type="compositionally biased region" description="Low complexity" evidence="1">
    <location>
        <begin position="1"/>
        <end position="13"/>
    </location>
</feature>
<reference evidence="2" key="1">
    <citation type="submission" date="2023-06" db="EMBL/GenBank/DDBJ databases">
        <title>Multi-omics analyses reveal the molecular pathogenesis toolkit of Lasiodiplodia hormozganensis, a cross-kingdom pathogen.</title>
        <authorList>
            <person name="Felix C."/>
            <person name="Meneses R."/>
            <person name="Goncalves M.F.M."/>
            <person name="Tilleman L."/>
            <person name="Duarte A.S."/>
            <person name="Jorrin-Novo J.V."/>
            <person name="Van De Peer Y."/>
            <person name="Deforce D."/>
            <person name="Van Nieuwerburgh F."/>
            <person name="Esteves A.C."/>
            <person name="Alves A."/>
        </authorList>
    </citation>
    <scope>NUCLEOTIDE SEQUENCE</scope>
    <source>
        <strain evidence="2">CBS 339.90</strain>
    </source>
</reference>
<dbReference type="EMBL" id="JAUJDW010000046">
    <property type="protein sequence ID" value="KAK0647655.1"/>
    <property type="molecule type" value="Genomic_DNA"/>
</dbReference>
<proteinExistence type="predicted"/>